<dbReference type="EMBL" id="OZ034818">
    <property type="protein sequence ID" value="CAL1387085.1"/>
    <property type="molecule type" value="Genomic_DNA"/>
</dbReference>
<protein>
    <submittedName>
        <fullName evidence="1">Uncharacterized protein</fullName>
    </submittedName>
</protein>
<reference evidence="1 2" key="1">
    <citation type="submission" date="2024-04" db="EMBL/GenBank/DDBJ databases">
        <authorList>
            <person name="Fracassetti M."/>
        </authorList>
    </citation>
    <scope>NUCLEOTIDE SEQUENCE [LARGE SCALE GENOMIC DNA]</scope>
</reference>
<accession>A0AAV2ENH9</accession>
<keyword evidence="2" id="KW-1185">Reference proteome</keyword>
<evidence type="ECO:0000313" key="1">
    <source>
        <dbReference type="EMBL" id="CAL1387085.1"/>
    </source>
</evidence>
<sequence length="152" mass="17295">MELLQPEKREEVKLTLSDVALEQLVGLSEVFTTFNCTVEPRLGLNISSRGKIRTQHIEVARGNTTLKPTGGSCRLNDEEKESRDAEAFIRHSENLKKVEIKVDLLGDQVDALLGLLEKIYHILHQYPPIMQQHFEVSDILMMIKRQLQGSCL</sequence>
<dbReference type="Proteomes" id="UP001497516">
    <property type="component" value="Chromosome 5"/>
</dbReference>
<organism evidence="1 2">
    <name type="scientific">Linum trigynum</name>
    <dbReference type="NCBI Taxonomy" id="586398"/>
    <lineage>
        <taxon>Eukaryota</taxon>
        <taxon>Viridiplantae</taxon>
        <taxon>Streptophyta</taxon>
        <taxon>Embryophyta</taxon>
        <taxon>Tracheophyta</taxon>
        <taxon>Spermatophyta</taxon>
        <taxon>Magnoliopsida</taxon>
        <taxon>eudicotyledons</taxon>
        <taxon>Gunneridae</taxon>
        <taxon>Pentapetalae</taxon>
        <taxon>rosids</taxon>
        <taxon>fabids</taxon>
        <taxon>Malpighiales</taxon>
        <taxon>Linaceae</taxon>
        <taxon>Linum</taxon>
    </lineage>
</organism>
<gene>
    <name evidence="1" type="ORF">LTRI10_LOCUS28091</name>
</gene>
<dbReference type="InterPro" id="IPR037490">
    <property type="entry name" value="WAP"/>
</dbReference>
<name>A0AAV2ENH9_9ROSI</name>
<dbReference type="PANTHER" id="PTHR33883:SF7">
    <property type="entry name" value="OS04G0521600 PROTEIN"/>
    <property type="match status" value="1"/>
</dbReference>
<dbReference type="PANTHER" id="PTHR33883">
    <property type="entry name" value="WPP DOMAIN-ASSOCIATED PROTEIN"/>
    <property type="match status" value="1"/>
</dbReference>
<evidence type="ECO:0000313" key="2">
    <source>
        <dbReference type="Proteomes" id="UP001497516"/>
    </source>
</evidence>
<proteinExistence type="predicted"/>
<dbReference type="AlphaFoldDB" id="A0AAV2ENH9"/>